<evidence type="ECO:0000313" key="2">
    <source>
        <dbReference type="EMBL" id="ADD45014.1"/>
    </source>
</evidence>
<evidence type="ECO:0000313" key="3">
    <source>
        <dbReference type="Proteomes" id="UP000000844"/>
    </source>
</evidence>
<organism evidence="2 3">
    <name type="scientific">Stackebrandtia nassauensis (strain DSM 44728 / CIP 108903 / NRRL B-16338 / NBRC 102104 / LLR-40K-21)</name>
    <dbReference type="NCBI Taxonomy" id="446470"/>
    <lineage>
        <taxon>Bacteria</taxon>
        <taxon>Bacillati</taxon>
        <taxon>Actinomycetota</taxon>
        <taxon>Actinomycetes</taxon>
        <taxon>Glycomycetales</taxon>
        <taxon>Glycomycetaceae</taxon>
        <taxon>Stackebrandtia</taxon>
    </lineage>
</organism>
<proteinExistence type="predicted"/>
<dbReference type="InterPro" id="IPR018750">
    <property type="entry name" value="DUF2306_membrane"/>
</dbReference>
<dbReference type="Proteomes" id="UP000000844">
    <property type="component" value="Chromosome"/>
</dbReference>
<feature type="transmembrane region" description="Helical" evidence="1">
    <location>
        <begin position="6"/>
        <end position="28"/>
    </location>
</feature>
<accession>D3PUZ0</accession>
<protein>
    <recommendedName>
        <fullName evidence="4">DUF2306 domain-containing protein</fullName>
    </recommendedName>
</protein>
<dbReference type="OrthoDB" id="8232231at2"/>
<dbReference type="STRING" id="446470.Snas_5382"/>
<gene>
    <name evidence="2" type="ordered locus">Snas_5382</name>
</gene>
<keyword evidence="3" id="KW-1185">Reference proteome</keyword>
<feature type="transmembrane region" description="Helical" evidence="1">
    <location>
        <begin position="126"/>
        <end position="145"/>
    </location>
</feature>
<feature type="transmembrane region" description="Helical" evidence="1">
    <location>
        <begin position="64"/>
        <end position="82"/>
    </location>
</feature>
<dbReference type="Pfam" id="PF10067">
    <property type="entry name" value="DUF2306"/>
    <property type="match status" value="1"/>
</dbReference>
<keyword evidence="1" id="KW-1133">Transmembrane helix</keyword>
<dbReference type="KEGG" id="sna:Snas_5382"/>
<feature type="transmembrane region" description="Helical" evidence="1">
    <location>
        <begin position="40"/>
        <end position="58"/>
    </location>
</feature>
<evidence type="ECO:0000256" key="1">
    <source>
        <dbReference type="SAM" id="Phobius"/>
    </source>
</evidence>
<evidence type="ECO:0008006" key="4">
    <source>
        <dbReference type="Google" id="ProtNLM"/>
    </source>
</evidence>
<dbReference type="AlphaFoldDB" id="D3PUZ0"/>
<dbReference type="eggNOG" id="ENOG5032ZFQ">
    <property type="taxonomic scope" value="Bacteria"/>
</dbReference>
<feature type="transmembrane region" description="Helical" evidence="1">
    <location>
        <begin position="89"/>
        <end position="111"/>
    </location>
</feature>
<dbReference type="EMBL" id="CP001778">
    <property type="protein sequence ID" value="ADD45014.1"/>
    <property type="molecule type" value="Genomic_DNA"/>
</dbReference>
<keyword evidence="1" id="KW-0812">Transmembrane</keyword>
<sequence length="155" mass="16578">MAIQVIIGIHIAAGLVAVIAGAVAMFAAKRPGRHPVAGRIYLGGLAVLVASACVIVVARPHTAFLLLLGAAALMLAGIGLAARRIRWRGWLAHHIIAMPGSYILALTAFYVDNGPRLPLWRLLPPAWFWFLPAAVGFPLVVWALRRNTAGRVKAR</sequence>
<name>D3PUZ0_STANL</name>
<dbReference type="RefSeq" id="WP_013020585.1">
    <property type="nucleotide sequence ID" value="NC_013947.1"/>
</dbReference>
<keyword evidence="1" id="KW-0472">Membrane</keyword>
<reference evidence="2 3" key="1">
    <citation type="journal article" date="2009" name="Stand. Genomic Sci.">
        <title>Complete genome sequence of Stackebrandtia nassauensis type strain (LLR-40K-21).</title>
        <authorList>
            <person name="Munk C."/>
            <person name="Lapidus A."/>
            <person name="Copeland A."/>
            <person name="Jando M."/>
            <person name="Mayilraj S."/>
            <person name="Glavina Del Rio T."/>
            <person name="Nolan M."/>
            <person name="Chen F."/>
            <person name="Lucas S."/>
            <person name="Tice H."/>
            <person name="Cheng J.F."/>
            <person name="Han C."/>
            <person name="Detter J.C."/>
            <person name="Bruce D."/>
            <person name="Goodwin L."/>
            <person name="Chain P."/>
            <person name="Pitluck S."/>
            <person name="Goker M."/>
            <person name="Ovchinikova G."/>
            <person name="Pati A."/>
            <person name="Ivanova N."/>
            <person name="Mavromatis K."/>
            <person name="Chen A."/>
            <person name="Palaniappan K."/>
            <person name="Land M."/>
            <person name="Hauser L."/>
            <person name="Chang Y.J."/>
            <person name="Jeffries C.D."/>
            <person name="Bristow J."/>
            <person name="Eisen J.A."/>
            <person name="Markowitz V."/>
            <person name="Hugenholtz P."/>
            <person name="Kyrpides N.C."/>
            <person name="Klenk H.P."/>
        </authorList>
    </citation>
    <scope>NUCLEOTIDE SEQUENCE [LARGE SCALE GENOMIC DNA]</scope>
    <source>
        <strain evidence="3">DSM 44728 / CIP 108903 / NRRL B-16338 / NBRC 102104 / LLR-40K-21</strain>
    </source>
</reference>
<dbReference type="HOGENOM" id="CLU_102900_1_0_11"/>